<evidence type="ECO:0000313" key="4">
    <source>
        <dbReference type="WBParaSite" id="SCUD_0000796201-mRNA-1"/>
    </source>
</evidence>
<reference evidence="4" key="1">
    <citation type="submission" date="2016-06" db="UniProtKB">
        <authorList>
            <consortium name="WormBaseParasite"/>
        </authorList>
    </citation>
    <scope>IDENTIFICATION</scope>
</reference>
<name>A0A183JZ05_9TREM</name>
<sequence>MPSQSITISHIHSHIGLILVQMLFPILWYVVACLIGI</sequence>
<keyword evidence="1" id="KW-1133">Transmembrane helix</keyword>
<keyword evidence="3" id="KW-1185">Reference proteome</keyword>
<protein>
    <submittedName>
        <fullName evidence="4">ABC transporter permease</fullName>
    </submittedName>
</protein>
<evidence type="ECO:0000313" key="3">
    <source>
        <dbReference type="Proteomes" id="UP000279833"/>
    </source>
</evidence>
<evidence type="ECO:0000256" key="1">
    <source>
        <dbReference type="SAM" id="Phobius"/>
    </source>
</evidence>
<organism evidence="4">
    <name type="scientific">Schistosoma curassoni</name>
    <dbReference type="NCBI Taxonomy" id="6186"/>
    <lineage>
        <taxon>Eukaryota</taxon>
        <taxon>Metazoa</taxon>
        <taxon>Spiralia</taxon>
        <taxon>Lophotrochozoa</taxon>
        <taxon>Platyhelminthes</taxon>
        <taxon>Trematoda</taxon>
        <taxon>Digenea</taxon>
        <taxon>Strigeidida</taxon>
        <taxon>Schistosomatoidea</taxon>
        <taxon>Schistosomatidae</taxon>
        <taxon>Schistosoma</taxon>
    </lineage>
</organism>
<dbReference type="EMBL" id="UZAK01032546">
    <property type="protein sequence ID" value="VDP28633.1"/>
    <property type="molecule type" value="Genomic_DNA"/>
</dbReference>
<keyword evidence="1" id="KW-0812">Transmembrane</keyword>
<evidence type="ECO:0000313" key="2">
    <source>
        <dbReference type="EMBL" id="VDP28633.1"/>
    </source>
</evidence>
<accession>A0A183JZ05</accession>
<feature type="transmembrane region" description="Helical" evidence="1">
    <location>
        <begin position="15"/>
        <end position="35"/>
    </location>
</feature>
<dbReference type="AlphaFoldDB" id="A0A183JZ05"/>
<keyword evidence="1" id="KW-0472">Membrane</keyword>
<dbReference type="Proteomes" id="UP000279833">
    <property type="component" value="Unassembled WGS sequence"/>
</dbReference>
<proteinExistence type="predicted"/>
<dbReference type="WBParaSite" id="SCUD_0000796201-mRNA-1">
    <property type="protein sequence ID" value="SCUD_0000796201-mRNA-1"/>
    <property type="gene ID" value="SCUD_0000796201"/>
</dbReference>
<reference evidence="2 3" key="2">
    <citation type="submission" date="2018-11" db="EMBL/GenBank/DDBJ databases">
        <authorList>
            <consortium name="Pathogen Informatics"/>
        </authorList>
    </citation>
    <scope>NUCLEOTIDE SEQUENCE [LARGE SCALE GENOMIC DNA]</scope>
    <source>
        <strain evidence="2">Dakar</strain>
        <strain evidence="3">Dakar, Senegal</strain>
    </source>
</reference>
<gene>
    <name evidence="2" type="ORF">SCUD_LOCUS7962</name>
</gene>